<dbReference type="GO" id="GO:0005886">
    <property type="term" value="C:plasma membrane"/>
    <property type="evidence" value="ECO:0007669"/>
    <property type="project" value="UniProtKB-SubCell"/>
</dbReference>
<keyword evidence="10" id="KW-0479">Metal-binding</keyword>
<keyword evidence="4 10" id="KW-1133">Transmembrane helix</keyword>
<dbReference type="Proteomes" id="UP000614996">
    <property type="component" value="Unassembled WGS sequence"/>
</dbReference>
<keyword evidence="2 10" id="KW-1003">Cell membrane</keyword>
<dbReference type="RefSeq" id="WP_225918417.1">
    <property type="nucleotide sequence ID" value="NZ_BOPO01000023.1"/>
</dbReference>
<comment type="catalytic activity">
    <reaction evidence="8">
        <text>fluoride(in) = fluoride(out)</text>
        <dbReference type="Rhea" id="RHEA:76159"/>
        <dbReference type="ChEBI" id="CHEBI:17051"/>
    </reaction>
    <physiologicalReaction direction="left-to-right" evidence="8">
        <dbReference type="Rhea" id="RHEA:76160"/>
    </physiologicalReaction>
</comment>
<gene>
    <name evidence="10" type="primary">fluC</name>
    <name evidence="10" type="synonym">crcB</name>
    <name evidence="12" type="ORF">NUM_16800</name>
</gene>
<dbReference type="EMBL" id="BOPO01000023">
    <property type="protein sequence ID" value="GIL26426.1"/>
    <property type="molecule type" value="Genomic_DNA"/>
</dbReference>
<dbReference type="InterPro" id="IPR003691">
    <property type="entry name" value="FluC"/>
</dbReference>
<evidence type="ECO:0000256" key="3">
    <source>
        <dbReference type="ARBA" id="ARBA00022692"/>
    </source>
</evidence>
<comment type="similarity">
    <text evidence="7 10">Belongs to the fluoride channel Fluc/FEX (TC 1.A.43) family.</text>
</comment>
<keyword evidence="5 10" id="KW-0472">Membrane</keyword>
<keyword evidence="10" id="KW-0813">Transport</keyword>
<evidence type="ECO:0000313" key="13">
    <source>
        <dbReference type="Proteomes" id="UP000614996"/>
    </source>
</evidence>
<dbReference type="GO" id="GO:0062054">
    <property type="term" value="F:fluoride channel activity"/>
    <property type="evidence" value="ECO:0007669"/>
    <property type="project" value="UniProtKB-UniRule"/>
</dbReference>
<feature type="binding site" evidence="10">
    <location>
        <position position="138"/>
    </location>
    <ligand>
        <name>Na(+)</name>
        <dbReference type="ChEBI" id="CHEBI:29101"/>
        <note>structural</note>
    </ligand>
</feature>
<evidence type="ECO:0000256" key="7">
    <source>
        <dbReference type="ARBA" id="ARBA00035120"/>
    </source>
</evidence>
<keyword evidence="10" id="KW-0406">Ion transport</keyword>
<dbReference type="GO" id="GO:0140114">
    <property type="term" value="P:cellular detoxification of fluoride"/>
    <property type="evidence" value="ECO:0007669"/>
    <property type="project" value="UniProtKB-UniRule"/>
</dbReference>
<dbReference type="PANTHER" id="PTHR28259">
    <property type="entry name" value="FLUORIDE EXPORT PROTEIN 1-RELATED"/>
    <property type="match status" value="1"/>
</dbReference>
<dbReference type="Pfam" id="PF02537">
    <property type="entry name" value="CRCB"/>
    <property type="match status" value="1"/>
</dbReference>
<keyword evidence="10" id="KW-0915">Sodium</keyword>
<comment type="subcellular location">
    <subcellularLocation>
        <location evidence="1 10">Cell membrane</location>
        <topology evidence="1 10">Multi-pass membrane protein</topology>
    </subcellularLocation>
</comment>
<proteinExistence type="inferred from homology"/>
<comment type="caution">
    <text evidence="12">The sequence shown here is derived from an EMBL/GenBank/DDBJ whole genome shotgun (WGS) entry which is preliminary data.</text>
</comment>
<evidence type="ECO:0000256" key="8">
    <source>
        <dbReference type="ARBA" id="ARBA00035585"/>
    </source>
</evidence>
<dbReference type="AlphaFoldDB" id="A0A8J4A7G2"/>
<keyword evidence="3 10" id="KW-0812">Transmembrane</keyword>
<dbReference type="PANTHER" id="PTHR28259:SF1">
    <property type="entry name" value="FLUORIDE EXPORT PROTEIN 1-RELATED"/>
    <property type="match status" value="1"/>
</dbReference>
<evidence type="ECO:0000313" key="12">
    <source>
        <dbReference type="EMBL" id="GIL26426.1"/>
    </source>
</evidence>
<feature type="transmembrane region" description="Helical" evidence="10">
    <location>
        <begin position="93"/>
        <end position="116"/>
    </location>
</feature>
<evidence type="ECO:0000256" key="6">
    <source>
        <dbReference type="ARBA" id="ARBA00023303"/>
    </source>
</evidence>
<evidence type="ECO:0000256" key="4">
    <source>
        <dbReference type="ARBA" id="ARBA00022989"/>
    </source>
</evidence>
<feature type="transmembrane region" description="Helical" evidence="10">
    <location>
        <begin position="128"/>
        <end position="147"/>
    </location>
</feature>
<evidence type="ECO:0000256" key="11">
    <source>
        <dbReference type="SAM" id="MobiDB-lite"/>
    </source>
</evidence>
<sequence>MSHGHGAAMDEHASTQGPAGPGEPGAGDPVPKTAGAAPPLATDPDVDLHVPQQRQELRHHPAVRLGTIAAGGVLGAFGRYGLSVAIPHARIGFPWSTFLTNVSGAFLIGVLMVLIAEVLPAHPLIRPFLGVGVLGGYTTFSTSIVDTQQLVVAGAARTALLYLVATLACAVLATLAGTLLARTVATRRRQA</sequence>
<dbReference type="HAMAP" id="MF_00454">
    <property type="entry name" value="FluC"/>
    <property type="match status" value="1"/>
</dbReference>
<feature type="transmembrane region" description="Helical" evidence="10">
    <location>
        <begin position="62"/>
        <end position="81"/>
    </location>
</feature>
<keyword evidence="13" id="KW-1185">Reference proteome</keyword>
<keyword evidence="6 10" id="KW-0407">Ion channel</keyword>
<name>A0A8J4A7G2_9ACTN</name>
<organism evidence="12 13">
    <name type="scientific">Actinocatenispora comari</name>
    <dbReference type="NCBI Taxonomy" id="2807577"/>
    <lineage>
        <taxon>Bacteria</taxon>
        <taxon>Bacillati</taxon>
        <taxon>Actinomycetota</taxon>
        <taxon>Actinomycetes</taxon>
        <taxon>Micromonosporales</taxon>
        <taxon>Micromonosporaceae</taxon>
        <taxon>Actinocatenispora</taxon>
    </lineage>
</organism>
<evidence type="ECO:0000256" key="2">
    <source>
        <dbReference type="ARBA" id="ARBA00022475"/>
    </source>
</evidence>
<protein>
    <recommendedName>
        <fullName evidence="10">Fluoride-specific ion channel FluC</fullName>
    </recommendedName>
</protein>
<dbReference type="GO" id="GO:0046872">
    <property type="term" value="F:metal ion binding"/>
    <property type="evidence" value="ECO:0007669"/>
    <property type="project" value="UniProtKB-KW"/>
</dbReference>
<comment type="activity regulation">
    <text evidence="10">Na(+) is not transported, but it plays an essential structural role and its presence is essential for fluoride channel function.</text>
</comment>
<comment type="function">
    <text evidence="9 10">Fluoride-specific ion channel. Important for reducing fluoride concentration in the cell, thus reducing its toxicity.</text>
</comment>
<evidence type="ECO:0000256" key="5">
    <source>
        <dbReference type="ARBA" id="ARBA00023136"/>
    </source>
</evidence>
<accession>A0A8J4A7G2</accession>
<feature type="binding site" evidence="10">
    <location>
        <position position="135"/>
    </location>
    <ligand>
        <name>Na(+)</name>
        <dbReference type="ChEBI" id="CHEBI:29101"/>
        <note>structural</note>
    </ligand>
</feature>
<feature type="transmembrane region" description="Helical" evidence="10">
    <location>
        <begin position="159"/>
        <end position="181"/>
    </location>
</feature>
<reference evidence="13" key="1">
    <citation type="journal article" date="2021" name="Int. J. Syst. Evol. Microbiol.">
        <title>Actinocatenispora comari sp. nov., an endophytic actinomycete isolated from aerial parts of Comarum salesowianum.</title>
        <authorList>
            <person name="Oyunbileg N."/>
            <person name="Iizaka Y."/>
            <person name="Hamada M."/>
            <person name="Davaapurev B.O."/>
            <person name="Fukumoto A."/>
            <person name="Tsetseg B."/>
            <person name="Kato F."/>
            <person name="Tamura T."/>
            <person name="Batkhuu J."/>
            <person name="Anzai Y."/>
        </authorList>
    </citation>
    <scope>NUCLEOTIDE SEQUENCE [LARGE SCALE GENOMIC DNA]</scope>
    <source>
        <strain evidence="13">NUM-2625</strain>
    </source>
</reference>
<evidence type="ECO:0000256" key="10">
    <source>
        <dbReference type="HAMAP-Rule" id="MF_00454"/>
    </source>
</evidence>
<feature type="region of interest" description="Disordered" evidence="11">
    <location>
        <begin position="1"/>
        <end position="46"/>
    </location>
</feature>
<evidence type="ECO:0000256" key="1">
    <source>
        <dbReference type="ARBA" id="ARBA00004651"/>
    </source>
</evidence>
<evidence type="ECO:0000256" key="9">
    <source>
        <dbReference type="ARBA" id="ARBA00049940"/>
    </source>
</evidence>